<dbReference type="InterPro" id="IPR011990">
    <property type="entry name" value="TPR-like_helical_dom_sf"/>
</dbReference>
<dbReference type="Gene3D" id="1.25.40.10">
    <property type="entry name" value="Tetratricopeptide repeat domain"/>
    <property type="match status" value="3"/>
</dbReference>
<accession>A0ABY5APE1</accession>
<feature type="domain" description="CHAT" evidence="1">
    <location>
        <begin position="997"/>
        <end position="1316"/>
    </location>
</feature>
<dbReference type="PANTHER" id="PTHR10098:SF108">
    <property type="entry name" value="TETRATRICOPEPTIDE REPEAT PROTEIN 28"/>
    <property type="match status" value="1"/>
</dbReference>
<sequence>MDEQRVQAYLSLIQELLECPSGEELQILNGHLELVDEGFVQLCELVAAQLQEEGEENQALFLRNVAQEVGQYLNTQTSGVATGESQSPGIEQDYFSFLIKVLEAIEQSQGNPHVVYPLLQQNLDKLDLTLAETLQNWASQVFGKVEPSQAYAIAGVIFLLGNLIQQFSLGNRADNLEIAIASYESVLKVFAREAYPEDWAGVQNNLAIAYHNRIREDRGQNIEKSILCYQSALDVFTKTAFPLKWAMAQNNLGEAYLFQVKGERSENIEKAITYYESALEVCTRQAFPEQWTMIQTNLGNAYFFRLRGKREDNIEKSIRYCKAALEVCTQETLSYEWARSQNTLGNCYVFRIRGERANNIEIAITALELALRVRKRESFPLDWAMTQNNLGNAYLFRIKGNKGDNLEQAISAIELALELCTKNTLPYEWARGHSGLGNAYLFRIRGERLDNLERSIRASELALQVYTRESFREEWATTQNNLGNAYLYRIQGERAKNLERAITFMEASLEVYTREGFPEQWATTQNNLGVAYLSRIRGERANNLERAITFLEASLQVFTRKAFPEQWARTQNNRGETYRNRICGERAKNLERAITFMEASLEVYTREAFPYEWARTQMNLGNAYQTRIEGERGDNLEMSIAFLKASLEVYTHDNFPEDWAKTQMNLGNAYQIRIRGERGDNLERAITFMEASLEVYTREVFPYEWAGTQMNLGEACRNRIQGERAENLERAIYLYQEALEVYTRISFPQNHTETLYNLGLVYRDQYYDYTHDIEKKQTALENAYSIFDQALDTVELLRGEITSGDEAKRKLNEQWNKLYLCMVEVCLELDRYTDAIEYADRSKARNLTELIATRDAYSGGDIPAEVRQRLQELRQKISEEDRRLKQDPNPDYTHINQLREEFQAKYPYKPLKFSDIQSLLDDETVILEWYVLDDKFLTFTLTNQNLHLWTSSQEDRQNLIDWTVAYIDDYMDNGSQWREILPQHLEQLPKILHLDEILQNLRQNFPNCQKLILIPHRFLHLFPLHALPITTEDGKTYLQDLFPKGVAYAPNCQVLKQAQNRQRPHFNRLFAIQNPTQDLQFTDMEVEAIQSLFNPHQVLKHDQAEKAALDAETLKNAHCTHFSCHGYFNFEDALKSALILAKSEFTPPPPTDDPSRYLPLKDDKLLDLQKCLTLEDILRLDLTNCRLVTLSACETGITDFTSTSDEYIGLPSGFILAGSPNVVSTLWAVADISTAIFMIQFYQTLQQSDLSVVLALRQTQTWLREATVQDLLDWIENCAVISPEGREEIEDIIDSYPLDYKPFDSPYYWAAFCAIGA</sequence>
<dbReference type="SUPFAM" id="SSF48452">
    <property type="entry name" value="TPR-like"/>
    <property type="match status" value="4"/>
</dbReference>
<name>A0ABY5APE1_9CYAN</name>
<dbReference type="Proteomes" id="UP001056708">
    <property type="component" value="Chromosome"/>
</dbReference>
<dbReference type="InterPro" id="IPR006597">
    <property type="entry name" value="Sel1-like"/>
</dbReference>
<evidence type="ECO:0000313" key="2">
    <source>
        <dbReference type="EMBL" id="USR91077.1"/>
    </source>
</evidence>
<dbReference type="EMBL" id="CP098611">
    <property type="protein sequence ID" value="USR91077.1"/>
    <property type="molecule type" value="Genomic_DNA"/>
</dbReference>
<dbReference type="Pfam" id="PF12770">
    <property type="entry name" value="CHAT"/>
    <property type="match status" value="1"/>
</dbReference>
<gene>
    <name evidence="2" type="ORF">NEA10_19995</name>
</gene>
<proteinExistence type="predicted"/>
<dbReference type="RefSeq" id="WP_252663111.1">
    <property type="nucleotide sequence ID" value="NZ_CP098611.1"/>
</dbReference>
<dbReference type="Pfam" id="PF08238">
    <property type="entry name" value="Sel1"/>
    <property type="match status" value="5"/>
</dbReference>
<keyword evidence="3" id="KW-1185">Reference proteome</keyword>
<reference evidence="2" key="1">
    <citation type="submission" date="2022-06" db="EMBL/GenBank/DDBJ databases">
        <title>Genome sequence of Phormidium yuhuli AB48 isolated from an industrial photobioreactor environment.</title>
        <authorList>
            <person name="Qiu Y."/>
            <person name="Noonan A.J.C."/>
            <person name="Dofher K."/>
            <person name="Koch M."/>
            <person name="Kieft B."/>
            <person name="Lin X."/>
            <person name="Ziels R.M."/>
            <person name="Hallam S.J."/>
        </authorList>
    </citation>
    <scope>NUCLEOTIDE SEQUENCE</scope>
    <source>
        <strain evidence="2">AB48</strain>
    </source>
</reference>
<evidence type="ECO:0000259" key="1">
    <source>
        <dbReference type="Pfam" id="PF12770"/>
    </source>
</evidence>
<dbReference type="InterPro" id="IPR024983">
    <property type="entry name" value="CHAT_dom"/>
</dbReference>
<evidence type="ECO:0000313" key="3">
    <source>
        <dbReference type="Proteomes" id="UP001056708"/>
    </source>
</evidence>
<organism evidence="2 3">
    <name type="scientific">Phormidium yuhuli AB48</name>
    <dbReference type="NCBI Taxonomy" id="2940671"/>
    <lineage>
        <taxon>Bacteria</taxon>
        <taxon>Bacillati</taxon>
        <taxon>Cyanobacteriota</taxon>
        <taxon>Cyanophyceae</taxon>
        <taxon>Oscillatoriophycideae</taxon>
        <taxon>Oscillatoriales</taxon>
        <taxon>Oscillatoriaceae</taxon>
        <taxon>Phormidium</taxon>
        <taxon>Phormidium yuhuli</taxon>
    </lineage>
</organism>
<dbReference type="PANTHER" id="PTHR10098">
    <property type="entry name" value="RAPSYN-RELATED"/>
    <property type="match status" value="1"/>
</dbReference>
<protein>
    <submittedName>
        <fullName evidence="2">CHAT domain-containing protein</fullName>
    </submittedName>
</protein>